<sequence>MIMGPSFVIVNKYFRKRRSLAMAVNILGGNFGSILMPILTNALLTEYGVRGALLVLGAVYLNVVAAACLLRPLHQYRRRGRNKAKDGENGGRVRSSVGRAALDFCS</sequence>
<evidence type="ECO:0000256" key="2">
    <source>
        <dbReference type="SAM" id="Phobius"/>
    </source>
</evidence>
<reference evidence="3 4" key="1">
    <citation type="submission" date="2024-02" db="EMBL/GenBank/DDBJ databases">
        <title>Chromosome-scale genome assembly of the rough periwinkle Littorina saxatilis.</title>
        <authorList>
            <person name="De Jode A."/>
            <person name="Faria R."/>
            <person name="Formenti G."/>
            <person name="Sims Y."/>
            <person name="Smith T.P."/>
            <person name="Tracey A."/>
            <person name="Wood J.M.D."/>
            <person name="Zagrodzka Z.B."/>
            <person name="Johannesson K."/>
            <person name="Butlin R.K."/>
            <person name="Leder E.H."/>
        </authorList>
    </citation>
    <scope>NUCLEOTIDE SEQUENCE [LARGE SCALE GENOMIC DNA]</scope>
    <source>
        <strain evidence="3">Snail1</strain>
        <tissue evidence="3">Muscle</tissue>
    </source>
</reference>
<comment type="caution">
    <text evidence="3">The sequence shown here is derived from an EMBL/GenBank/DDBJ whole genome shotgun (WGS) entry which is preliminary data.</text>
</comment>
<dbReference type="Gene3D" id="1.20.1250.20">
    <property type="entry name" value="MFS general substrate transporter like domains"/>
    <property type="match status" value="1"/>
</dbReference>
<dbReference type="InterPro" id="IPR011701">
    <property type="entry name" value="MFS"/>
</dbReference>
<dbReference type="InterPro" id="IPR036259">
    <property type="entry name" value="MFS_trans_sf"/>
</dbReference>
<dbReference type="PANTHER" id="PTHR11360">
    <property type="entry name" value="MONOCARBOXYLATE TRANSPORTER"/>
    <property type="match status" value="1"/>
</dbReference>
<dbReference type="EMBL" id="JBAMIC010000024">
    <property type="protein sequence ID" value="KAK7090508.1"/>
    <property type="molecule type" value="Genomic_DNA"/>
</dbReference>
<dbReference type="PANTHER" id="PTHR11360:SF284">
    <property type="entry name" value="EG:103B4.3 PROTEIN-RELATED"/>
    <property type="match status" value="1"/>
</dbReference>
<dbReference type="GO" id="GO:0022857">
    <property type="term" value="F:transmembrane transporter activity"/>
    <property type="evidence" value="ECO:0007669"/>
    <property type="project" value="InterPro"/>
</dbReference>
<name>A0AAN9ANZ8_9CAEN</name>
<accession>A0AAN9ANZ8</accession>
<feature type="region of interest" description="Disordered" evidence="1">
    <location>
        <begin position="79"/>
        <end position="106"/>
    </location>
</feature>
<keyword evidence="4" id="KW-1185">Reference proteome</keyword>
<evidence type="ECO:0000313" key="4">
    <source>
        <dbReference type="Proteomes" id="UP001374579"/>
    </source>
</evidence>
<dbReference type="InterPro" id="IPR050327">
    <property type="entry name" value="Proton-linked_MCT"/>
</dbReference>
<proteinExistence type="predicted"/>
<feature type="transmembrane region" description="Helical" evidence="2">
    <location>
        <begin position="20"/>
        <end position="39"/>
    </location>
</feature>
<dbReference type="SUPFAM" id="SSF103473">
    <property type="entry name" value="MFS general substrate transporter"/>
    <property type="match status" value="1"/>
</dbReference>
<protein>
    <submittedName>
        <fullName evidence="3">Uncharacterized protein</fullName>
    </submittedName>
</protein>
<dbReference type="Pfam" id="PF07690">
    <property type="entry name" value="MFS_1"/>
    <property type="match status" value="1"/>
</dbReference>
<evidence type="ECO:0000313" key="3">
    <source>
        <dbReference type="EMBL" id="KAK7090508.1"/>
    </source>
</evidence>
<keyword evidence="2" id="KW-1133">Transmembrane helix</keyword>
<keyword evidence="2" id="KW-0812">Transmembrane</keyword>
<evidence type="ECO:0000256" key="1">
    <source>
        <dbReference type="SAM" id="MobiDB-lite"/>
    </source>
</evidence>
<dbReference type="AlphaFoldDB" id="A0AAN9ANZ8"/>
<gene>
    <name evidence="3" type="ORF">V1264_010294</name>
</gene>
<feature type="transmembrane region" description="Helical" evidence="2">
    <location>
        <begin position="51"/>
        <end position="73"/>
    </location>
</feature>
<organism evidence="3 4">
    <name type="scientific">Littorina saxatilis</name>
    <dbReference type="NCBI Taxonomy" id="31220"/>
    <lineage>
        <taxon>Eukaryota</taxon>
        <taxon>Metazoa</taxon>
        <taxon>Spiralia</taxon>
        <taxon>Lophotrochozoa</taxon>
        <taxon>Mollusca</taxon>
        <taxon>Gastropoda</taxon>
        <taxon>Caenogastropoda</taxon>
        <taxon>Littorinimorpha</taxon>
        <taxon>Littorinoidea</taxon>
        <taxon>Littorinidae</taxon>
        <taxon>Littorina</taxon>
    </lineage>
</organism>
<dbReference type="Proteomes" id="UP001374579">
    <property type="component" value="Unassembled WGS sequence"/>
</dbReference>
<keyword evidence="2" id="KW-0472">Membrane</keyword>